<dbReference type="InterPro" id="IPR011050">
    <property type="entry name" value="Pectin_lyase_fold/virulence"/>
</dbReference>
<dbReference type="Proteomes" id="UP000199477">
    <property type="component" value="Unassembled WGS sequence"/>
</dbReference>
<dbReference type="Gene3D" id="2.160.20.20">
    <property type="match status" value="1"/>
</dbReference>
<dbReference type="InterPro" id="IPR013425">
    <property type="entry name" value="Autotrns_rpt"/>
</dbReference>
<dbReference type="PROSITE" id="PS51208">
    <property type="entry name" value="AUTOTRANSPORTER"/>
    <property type="match status" value="1"/>
</dbReference>
<dbReference type="STRING" id="500610.SAMN02799615_02413"/>
<evidence type="ECO:0000313" key="4">
    <source>
        <dbReference type="EMBL" id="SFF09469.1"/>
    </source>
</evidence>
<dbReference type="Pfam" id="PF12951">
    <property type="entry name" value="PATR"/>
    <property type="match status" value="9"/>
</dbReference>
<name>A0A1I2FXB3_9GAMM</name>
<accession>A0A1I2FXB3</accession>
<dbReference type="RefSeq" id="WP_051548288.1">
    <property type="nucleotide sequence ID" value="NZ_FONH01000007.1"/>
</dbReference>
<dbReference type="InterPro" id="IPR005546">
    <property type="entry name" value="Autotransporte_beta"/>
</dbReference>
<dbReference type="Pfam" id="PF13018">
    <property type="entry name" value="ESPR"/>
    <property type="match status" value="1"/>
</dbReference>
<protein>
    <submittedName>
        <fullName evidence="4">Autotransporter-associated beta strand repeat-containing protein</fullName>
    </submittedName>
</protein>
<dbReference type="InterPro" id="IPR012332">
    <property type="entry name" value="Autotransporter_pectin_lyase_C"/>
</dbReference>
<feature type="compositionally biased region" description="Gly residues" evidence="2">
    <location>
        <begin position="207"/>
        <end position="216"/>
    </location>
</feature>
<evidence type="ECO:0000256" key="1">
    <source>
        <dbReference type="ARBA" id="ARBA00022729"/>
    </source>
</evidence>
<dbReference type="EMBL" id="FONH01000007">
    <property type="protein sequence ID" value="SFF09469.1"/>
    <property type="molecule type" value="Genomic_DNA"/>
</dbReference>
<dbReference type="NCBIfam" id="TIGR02601">
    <property type="entry name" value="autotrns_rpt"/>
    <property type="match status" value="6"/>
</dbReference>
<dbReference type="SMART" id="SM00869">
    <property type="entry name" value="Autotransporter"/>
    <property type="match status" value="1"/>
</dbReference>
<feature type="region of interest" description="Disordered" evidence="2">
    <location>
        <begin position="193"/>
        <end position="216"/>
    </location>
</feature>
<keyword evidence="5" id="KW-1185">Reference proteome</keyword>
<feature type="domain" description="Autotransporter" evidence="3">
    <location>
        <begin position="1658"/>
        <end position="1932"/>
    </location>
</feature>
<reference evidence="5" key="1">
    <citation type="submission" date="2016-10" db="EMBL/GenBank/DDBJ databases">
        <authorList>
            <person name="Varghese N."/>
            <person name="Submissions S."/>
        </authorList>
    </citation>
    <scope>NUCLEOTIDE SEQUENCE [LARGE SCALE GENOMIC DNA]</scope>
    <source>
        <strain evidence="5">UNC178MFTsu3.1</strain>
    </source>
</reference>
<proteinExistence type="predicted"/>
<evidence type="ECO:0000313" key="5">
    <source>
        <dbReference type="Proteomes" id="UP000199477"/>
    </source>
</evidence>
<dbReference type="InterPro" id="IPR036709">
    <property type="entry name" value="Autotransporte_beta_dom_sf"/>
</dbReference>
<gene>
    <name evidence="4" type="ORF">SAMN02799615_02413</name>
</gene>
<dbReference type="SUPFAM" id="SSF51126">
    <property type="entry name" value="Pectin lyase-like"/>
    <property type="match status" value="4"/>
</dbReference>
<sequence length="1932" mass="182407">MNRIYRLVWNRSLRVPQVASELAHSRSGASATGVARLVPALRPLALAVGLAMVSSPAWGACSSSDVPSCSAPGGAGIVQRTGSGGAGNGSGGGASVFNGGTGNTDTVVGAPAAANGTGGAGAAGESAGGAGGSVGTSGGGVLDITATSAGGAGSGGANGFNFSSGGGGGGAGVSFSGIQLNVQLNAIAVGGAGGAGGSGTSGDQSNGAGGGGGGAGVLATSDDADLQINGQVAGGAGGAGGNGGNNGGGGAGGDGVLVLGQNTSTTNSGVVIGGAGGVAGTATFDNSAHGGSGGAGINLVGQFATLQNDGNITGGTAAVGGQGGTGVVTWGGNTIVNGIGGSISGGLNADGSTALAIQFNGTGNALTMFAGSDITGGIDLAAGAQARVFAQDLDITLDNAITLGTGSVLTGDMDGADGLQFSGPISGNGALSVTGSGTLTLSGTNTYTGGTSIDSGATLQIGDGGTTGSIVGNVHNQGTLAFDRIDTVSLGGVIDGSGDLEQNGSGTLVLSGVNTYTGSTTINTGTLALSGAGSIAASSGVAVNGTFDISGTNSGASVQAISGAGNILLGSKTLTLSNASGSFDGLLSGSGGLSIAGGSQTLTAAQAYTGATGISAGATLALIGAGSIASSQVVTADGTFDVSGTASGSSIQSLAGAGSVVLGTKDLTLTQANSLFAGVISGSGNVTFAGGSQTLSGVNTYTGQTRIDSGATLSLTGSGSIADSSGLVNNGTFDISGTTGSAAISALTGSGSVLLGAKYLSITNATGTFAGDIAGNGGLTIDGGTQTLSGANAYIGQTTVSNGATLALTGSGSIASSAGVLLNGGTLDIAGTSNGASVRLLAGNGNVTLGAETLTLTNGNGTYFGVLSGTGGLTVTGGAQTLAGVQAYTGATSIGNGGTLALAGLGSIAASSGVANDGMLDISATSNGASIRALTGSGTVYLGAQDLTLTQASGSFSGSIGGTGGVEIGAGTQTLGGSNTYTGATRIDSGATLALTGSGSIALSSALSNNGSFDISGAAGNVGIQQLSGSGTVQLGTRTLAVLNAASSFGGVLAGTGGFTVGGGTQFLSNVNTYTGLTTVDAGGSLALSGNGSVAASSGVVANGLFDIASATGGASIASLSGSGGNSQVNLGARTLTLTQAAGDFGGTMTGSGNLVVAHGTQTLSGNNTYTGTTTIQQGATLALAGAGSIAASGGVANAGVFDIAGTTAGASIKTLSGNGAVNLGAQRLTITNAAGTYDGVLSGAGGTLSISGGSLTLTGAQAYTGATLVGGTLVLQGNGSVAASSRVLLANGFLDVSAINAGASISSLAGVGGVTIGGQSLTLTHANDSFGGAIIGTGGLILNGGTQALTGSNTYTGVTTINGGTLAMAGGGTLAPGAAIALNGSGATFDISAAGTQTIATLDGVVGSRVALGANSLNLDGGTFAGGFAGTGILYKQGATVFTVNGDSSAFAGQTIVMAGTLAVGDANSPGAVLGGNVAVDPQARLQGHGSIGGNIINDGTVAPGGSIGTLTVAGNYAQTATATLSIEVSPTDASLLKVGGNASLGGTLALIYDPGTYSAHQYTILTAGGTVSGTFGNVTNTYANGATLGTLTPSVTYSANQVGLTLATPSGPGTPSGPTVIAPTQTSNYAALGTAALLRAQSANASLMERTLLDDRSSRGDGLWVTAAGAGTDIQSRNGQPGFHMDQYGLMMGADRPVGDATVGVAAGFSHSNLRENVTGDTAQTDTVRLALYGMQPLGALRLSGTVGYAFDDLSQKRNFAGIGVAEGDHVGHEFTAALQAAMPVAVGGGTLTPSIGARYAYFHGNAFGEDGARGQNLRVGVDSARSLQPYVGLAFDRSFDHDGKPLDLQLRAGYATETAGRHRGVTVAAQDGTLFAAPGTDLPRSYATLGASLAMHPTKASTLALRYDALLNVGHASAQAASVTFSYRF</sequence>
<keyword evidence="1" id="KW-0732">Signal</keyword>
<dbReference type="InterPro" id="IPR024973">
    <property type="entry name" value="ESPR"/>
</dbReference>
<evidence type="ECO:0000256" key="2">
    <source>
        <dbReference type="SAM" id="MobiDB-lite"/>
    </source>
</evidence>
<dbReference type="SUPFAM" id="SSF103515">
    <property type="entry name" value="Autotransporter"/>
    <property type="match status" value="1"/>
</dbReference>
<organism evidence="4 5">
    <name type="scientific">Dyella marensis</name>
    <dbReference type="NCBI Taxonomy" id="500610"/>
    <lineage>
        <taxon>Bacteria</taxon>
        <taxon>Pseudomonadati</taxon>
        <taxon>Pseudomonadota</taxon>
        <taxon>Gammaproteobacteria</taxon>
        <taxon>Lysobacterales</taxon>
        <taxon>Rhodanobacteraceae</taxon>
        <taxon>Dyella</taxon>
    </lineage>
</organism>
<evidence type="ECO:0000259" key="3">
    <source>
        <dbReference type="PROSITE" id="PS51208"/>
    </source>
</evidence>